<dbReference type="InterPro" id="IPR038726">
    <property type="entry name" value="PDDEXK_AddAB-type"/>
</dbReference>
<evidence type="ECO:0000259" key="16">
    <source>
        <dbReference type="PROSITE" id="PS51198"/>
    </source>
</evidence>
<keyword evidence="10 13" id="KW-0413">Isomerase</keyword>
<dbReference type="InterPro" id="IPR000212">
    <property type="entry name" value="DNA_helicase_UvrD/REP"/>
</dbReference>
<feature type="compositionally biased region" description="Acidic residues" evidence="15">
    <location>
        <begin position="576"/>
        <end position="587"/>
    </location>
</feature>
<evidence type="ECO:0000256" key="13">
    <source>
        <dbReference type="HAMAP-Rule" id="MF_01451"/>
    </source>
</evidence>
<evidence type="ECO:0000256" key="5">
    <source>
        <dbReference type="ARBA" id="ARBA00022806"/>
    </source>
</evidence>
<dbReference type="NCBIfam" id="TIGR02785">
    <property type="entry name" value="addA_Gpos"/>
    <property type="match status" value="1"/>
</dbReference>
<feature type="binding site" evidence="14">
    <location>
        <begin position="32"/>
        <end position="39"/>
    </location>
    <ligand>
        <name>ATP</name>
        <dbReference type="ChEBI" id="CHEBI:30616"/>
    </ligand>
</feature>
<gene>
    <name evidence="13 18" type="primary">addA</name>
    <name evidence="18" type="ORF">L0M14_07965</name>
</gene>
<keyword evidence="2 13" id="KW-0547">Nucleotide-binding</keyword>
<evidence type="ECO:0000256" key="6">
    <source>
        <dbReference type="ARBA" id="ARBA00022839"/>
    </source>
</evidence>
<evidence type="ECO:0000256" key="7">
    <source>
        <dbReference type="ARBA" id="ARBA00022840"/>
    </source>
</evidence>
<dbReference type="EC" id="3.1.-.-" evidence="13"/>
<dbReference type="PROSITE" id="PS51217">
    <property type="entry name" value="UVRD_HELICASE_CTER"/>
    <property type="match status" value="1"/>
</dbReference>
<evidence type="ECO:0000313" key="19">
    <source>
        <dbReference type="Proteomes" id="UP001649230"/>
    </source>
</evidence>
<dbReference type="SUPFAM" id="SSF52980">
    <property type="entry name" value="Restriction endonuclease-like"/>
    <property type="match status" value="1"/>
</dbReference>
<dbReference type="InterPro" id="IPR014017">
    <property type="entry name" value="DNA_helicase_UvrD-like_C"/>
</dbReference>
<dbReference type="SUPFAM" id="SSF52540">
    <property type="entry name" value="P-loop containing nucleoside triphosphate hydrolases"/>
    <property type="match status" value="1"/>
</dbReference>
<feature type="compositionally biased region" description="Low complexity" evidence="15">
    <location>
        <begin position="588"/>
        <end position="604"/>
    </location>
</feature>
<evidence type="ECO:0000313" key="18">
    <source>
        <dbReference type="EMBL" id="UJF35065.1"/>
    </source>
</evidence>
<dbReference type="Pfam" id="PF12705">
    <property type="entry name" value="PDDEXK_1"/>
    <property type="match status" value="1"/>
</dbReference>
<organism evidence="18 19">
    <name type="scientific">Paenibacillus hexagrammi</name>
    <dbReference type="NCBI Taxonomy" id="2908839"/>
    <lineage>
        <taxon>Bacteria</taxon>
        <taxon>Bacillati</taxon>
        <taxon>Bacillota</taxon>
        <taxon>Bacilli</taxon>
        <taxon>Bacillales</taxon>
        <taxon>Paenibacillaceae</taxon>
        <taxon>Paenibacillus</taxon>
    </lineage>
</organism>
<evidence type="ECO:0000256" key="11">
    <source>
        <dbReference type="ARBA" id="ARBA00034617"/>
    </source>
</evidence>
<dbReference type="Pfam" id="PF13361">
    <property type="entry name" value="UvrD_C"/>
    <property type="match status" value="1"/>
</dbReference>
<keyword evidence="4 13" id="KW-0378">Hydrolase</keyword>
<dbReference type="Proteomes" id="UP001649230">
    <property type="component" value="Chromosome"/>
</dbReference>
<evidence type="ECO:0000256" key="15">
    <source>
        <dbReference type="SAM" id="MobiDB-lite"/>
    </source>
</evidence>
<feature type="region of interest" description="Disordered" evidence="15">
    <location>
        <begin position="576"/>
        <end position="608"/>
    </location>
</feature>
<feature type="domain" description="UvrD-like helicase ATP-binding" evidence="16">
    <location>
        <begin position="11"/>
        <end position="520"/>
    </location>
</feature>
<proteinExistence type="inferred from homology"/>
<dbReference type="Gene3D" id="6.10.250.2380">
    <property type="match status" value="1"/>
</dbReference>
<dbReference type="Gene3D" id="3.40.50.300">
    <property type="entry name" value="P-loop containing nucleotide triphosphate hydrolases"/>
    <property type="match status" value="3"/>
</dbReference>
<dbReference type="HAMAP" id="MF_01451">
    <property type="entry name" value="AddA"/>
    <property type="match status" value="1"/>
</dbReference>
<dbReference type="EC" id="5.6.2.4" evidence="13"/>
<keyword evidence="19" id="KW-1185">Reference proteome</keyword>
<sequence>MSKQYPKPQGSTWTDDQWDAITLSGQNMLVAAAAGSGKTAVLVERIIRRISDEWNPVDVDRLLVATFTKAAASEMKHRIREALEKELTKQPHSQHLRKQLALMGRASITTLHSFCLEVIQRYFSLIKLDPGFRIANETEGELLRYDLLQEMLEQYYSESVEDSAFWRLMDSFSGERSDDAIMQLILKLYDVSRSHPWPSYWLRSMASMFGPQPIVSAEPNMDEAAAAMQEAMPLVAAGAAPADYSLWVQSLVQDVKLELEGAADLLRQAQDVIDMPGGPAPYQDNLRDDLLLVDSLREAASTSWPSMYEAFQAASFGKLKACKGDDYDKELQEEVKELRNRAKDIIGKIREDLFGRTPEQFGQELAELAPVLHTLVDLVLDFGARYQAAKADKGLIDFADLEHYCLQILCQSGSMPGELYPSEAALAYRKQFAEVLLDEYQDTNRVQEAIVELISNSKPGNRFMVGDVKQSIYRFRLAEPGLFLEKYKAFRSSKESAVLESQKQQAAGLRIDLARNFRSRSEVVHAVNYVFKQVMNETVGEIEYDEQAELVYGAGYPPPAADCAVEMLIIDKMTEAEESSEPEENDTEPSSSSETSAGSSPSEALDPVQDAQELETVQLEARAMASQIRELVGEGSDRQAFQVFDKRTGGTRPATYRDIVILLRATSAWAPVIIEELKGMGIPAYADLSTGYFSATEVEVMISLLKVIDNPYQDVPLAAVLRSPIVQLTADELAQVRVSGKQVPFYEAVLQFVKNEAESVKEVQDATKDSVETLEERASEGFWAQSMLEIASGKEATQEGTQPFNEQPKGAGPLTLKEKLEHFLHLLEAWRSEARQGSLADLIWSIYRQTGYYDFAGGLPGGLQRQANLRALYDRARQYESTSLRGLFRFLRFIERMKDSGGDLGTARALGEQEDVVRIMSIHKSKGLEFPVVFVAGMAKMFNQRDLNDSFLLHKELGFGPRFVDARLRISYPTLPSLAIKRRMKLELLAEEMRVLYVALTRAREKLYLLGTVKSLDKLLRAWGRNLSRTQRYLPDYELAKAKCYLDWVGPALLRHPHAKEWRERLGIGEAASGVHLLSDASSWRFRIVKPESLITGSQLQEGLHTLDREMLGAVQALKPVDSAGQWSNWLDHRLSWTYTYAKAPKLFSKTTVSEMKRLSELNRLTEEMELPVAQLNRLTEEMEPPVVQLNHTEQPVISAARSVLPGTSVLRRPRFMEKKKLTAAERGTVVHAVMQNLPLTEPMTASIVQDKLAYMLEKQLLTEEQCAVVDIPTILNFFETPIGRRMLQAGRVQREVPFSYGLSAMEVYHAADRSTEGETVLIQGVIDCLFEDQNGLVLVDYKTDAVKGRSVEELRSRYEVQVTLYARAVEHIWKRPVTGKYLYFFDGSLLIDM</sequence>
<dbReference type="InterPro" id="IPR014016">
    <property type="entry name" value="UvrD-like_ATP-bd"/>
</dbReference>
<dbReference type="GO" id="GO:0004386">
    <property type="term" value="F:helicase activity"/>
    <property type="evidence" value="ECO:0007669"/>
    <property type="project" value="UniProtKB-KW"/>
</dbReference>
<dbReference type="InterPro" id="IPR014152">
    <property type="entry name" value="AddA"/>
</dbReference>
<reference evidence="18 19" key="1">
    <citation type="journal article" date="2024" name="Int. J. Syst. Evol. Microbiol.">
        <title>Paenibacillus hexagrammi sp. nov., a novel bacterium isolated from the gut content of Hexagrammos agrammus.</title>
        <authorList>
            <person name="Jung H.K."/>
            <person name="Kim D.G."/>
            <person name="Zin H."/>
            <person name="Park J."/>
            <person name="Jung H."/>
            <person name="Kim Y.O."/>
            <person name="Kong H.J."/>
            <person name="Kim J.W."/>
            <person name="Kim Y.S."/>
        </authorList>
    </citation>
    <scope>NUCLEOTIDE SEQUENCE [LARGE SCALE GENOMIC DNA]</scope>
    <source>
        <strain evidence="18 19">YPD9-1</strain>
    </source>
</reference>
<evidence type="ECO:0000256" key="14">
    <source>
        <dbReference type="PROSITE-ProRule" id="PRU00560"/>
    </source>
</evidence>
<keyword evidence="7 13" id="KW-0067">ATP-binding</keyword>
<evidence type="ECO:0000256" key="2">
    <source>
        <dbReference type="ARBA" id="ARBA00022741"/>
    </source>
</evidence>
<keyword evidence="6 13" id="KW-0269">Exonuclease</keyword>
<keyword evidence="5 13" id="KW-0347">Helicase</keyword>
<dbReference type="InterPro" id="IPR011604">
    <property type="entry name" value="PDDEXK-like_dom_sf"/>
</dbReference>
<dbReference type="Pfam" id="PF00580">
    <property type="entry name" value="UvrD-helicase"/>
    <property type="match status" value="1"/>
</dbReference>
<evidence type="ECO:0000259" key="17">
    <source>
        <dbReference type="PROSITE" id="PS51217"/>
    </source>
</evidence>
<comment type="catalytic activity">
    <reaction evidence="11 13">
        <text>Couples ATP hydrolysis with the unwinding of duplex DNA by translocating in the 3'-5' direction.</text>
        <dbReference type="EC" id="5.6.2.4"/>
    </reaction>
</comment>
<evidence type="ECO:0000256" key="4">
    <source>
        <dbReference type="ARBA" id="ARBA00022801"/>
    </source>
</evidence>
<comment type="function">
    <text evidence="13">The heterodimer acts as both an ATP-dependent DNA helicase and an ATP-dependent, dual-direction single-stranded exonuclease. Recognizes the chi site generating a DNA molecule suitable for the initiation of homologous recombination. The AddA nuclease domain is required for chi fragment generation; this subunit has the helicase and 3' -&gt; 5' nuclease activities.</text>
</comment>
<accession>A0ABY3SPL3</accession>
<evidence type="ECO:0000256" key="1">
    <source>
        <dbReference type="ARBA" id="ARBA00022722"/>
    </source>
</evidence>
<dbReference type="PROSITE" id="PS51198">
    <property type="entry name" value="UVRD_HELICASE_ATP_BIND"/>
    <property type="match status" value="1"/>
</dbReference>
<dbReference type="InterPro" id="IPR011335">
    <property type="entry name" value="Restrct_endonuc-II-like"/>
</dbReference>
<dbReference type="RefSeq" id="WP_235121638.1">
    <property type="nucleotide sequence ID" value="NZ_CP090978.1"/>
</dbReference>
<dbReference type="InterPro" id="IPR027417">
    <property type="entry name" value="P-loop_NTPase"/>
</dbReference>
<comment type="subunit">
    <text evidence="13">Heterodimer of AddA and AddB/RexB.</text>
</comment>
<evidence type="ECO:0000256" key="10">
    <source>
        <dbReference type="ARBA" id="ARBA00023235"/>
    </source>
</evidence>
<comment type="catalytic activity">
    <reaction evidence="12 13">
        <text>ATP + H2O = ADP + phosphate + H(+)</text>
        <dbReference type="Rhea" id="RHEA:13065"/>
        <dbReference type="ChEBI" id="CHEBI:15377"/>
        <dbReference type="ChEBI" id="CHEBI:15378"/>
        <dbReference type="ChEBI" id="CHEBI:30616"/>
        <dbReference type="ChEBI" id="CHEBI:43474"/>
        <dbReference type="ChEBI" id="CHEBI:456216"/>
        <dbReference type="EC" id="5.6.2.4"/>
    </reaction>
</comment>
<evidence type="ECO:0000256" key="8">
    <source>
        <dbReference type="ARBA" id="ARBA00023125"/>
    </source>
</evidence>
<keyword evidence="1 13" id="KW-0540">Nuclease</keyword>
<comment type="cofactor">
    <cofactor evidence="13">
        <name>Mg(2+)</name>
        <dbReference type="ChEBI" id="CHEBI:18420"/>
    </cofactor>
</comment>
<evidence type="ECO:0000256" key="9">
    <source>
        <dbReference type="ARBA" id="ARBA00023204"/>
    </source>
</evidence>
<protein>
    <recommendedName>
        <fullName evidence="13">ATP-dependent helicase/nuclease subunit A</fullName>
        <ecNumber evidence="13">3.1.-.-</ecNumber>
        <ecNumber evidence="13">5.6.2.4</ecNumber>
    </recommendedName>
    <alternativeName>
        <fullName evidence="13">ATP-dependent helicase/nuclease AddA</fullName>
    </alternativeName>
    <alternativeName>
        <fullName evidence="13">DNA 3'-5' helicase AddA</fullName>
    </alternativeName>
</protein>
<dbReference type="Gene3D" id="3.90.320.10">
    <property type="match status" value="1"/>
</dbReference>
<keyword evidence="8 13" id="KW-0238">DNA-binding</keyword>
<dbReference type="EMBL" id="CP090978">
    <property type="protein sequence ID" value="UJF35065.1"/>
    <property type="molecule type" value="Genomic_DNA"/>
</dbReference>
<feature type="domain" description="UvrD-like helicase C-terminal" evidence="17">
    <location>
        <begin position="577"/>
        <end position="927"/>
    </location>
</feature>
<keyword evidence="9 13" id="KW-0234">DNA repair</keyword>
<name>A0ABY3SPL3_9BACL</name>
<evidence type="ECO:0000256" key="3">
    <source>
        <dbReference type="ARBA" id="ARBA00022763"/>
    </source>
</evidence>
<evidence type="ECO:0000256" key="12">
    <source>
        <dbReference type="ARBA" id="ARBA00048988"/>
    </source>
</evidence>
<dbReference type="PANTHER" id="PTHR11070">
    <property type="entry name" value="UVRD / RECB / PCRA DNA HELICASE FAMILY MEMBER"/>
    <property type="match status" value="1"/>
</dbReference>
<keyword evidence="3 13" id="KW-0227">DNA damage</keyword>
<comment type="similarity">
    <text evidence="13">Belongs to the helicase family. AddA subfamily.</text>
</comment>
<dbReference type="PANTHER" id="PTHR11070:SF48">
    <property type="entry name" value="ATP-DEPENDENT HELICASE_NUCLEASE SUBUNIT A"/>
    <property type="match status" value="1"/>
</dbReference>